<dbReference type="AlphaFoldDB" id="A0A368K9H8"/>
<feature type="non-terminal residue" evidence="1">
    <location>
        <position position="1"/>
    </location>
</feature>
<accession>A0A368K9H8</accession>
<organism evidence="1 2">
    <name type="scientific">Rhodanobacter denitrificans</name>
    <dbReference type="NCBI Taxonomy" id="666685"/>
    <lineage>
        <taxon>Bacteria</taxon>
        <taxon>Pseudomonadati</taxon>
        <taxon>Pseudomonadota</taxon>
        <taxon>Gammaproteobacteria</taxon>
        <taxon>Lysobacterales</taxon>
        <taxon>Rhodanobacteraceae</taxon>
        <taxon>Rhodanobacter</taxon>
    </lineage>
</organism>
<dbReference type="Proteomes" id="UP000252387">
    <property type="component" value="Unassembled WGS sequence"/>
</dbReference>
<evidence type="ECO:0000313" key="1">
    <source>
        <dbReference type="EMBL" id="RCS28601.1"/>
    </source>
</evidence>
<reference evidence="1 2" key="1">
    <citation type="submission" date="2018-05" db="EMBL/GenBank/DDBJ databases">
        <title>Draft genome sequence of Rhodanobacter denitrificans Yn1 isolated from gold copper mine.</title>
        <authorList>
            <person name="Yang N."/>
            <person name="Mazhar H.S."/>
            <person name="Rensing C."/>
        </authorList>
    </citation>
    <scope>NUCLEOTIDE SEQUENCE [LARGE SCALE GENOMIC DNA]</scope>
    <source>
        <strain evidence="1 2">Yn1</strain>
    </source>
</reference>
<name>A0A368K9H8_9GAMM</name>
<comment type="caution">
    <text evidence="1">The sequence shown here is derived from an EMBL/GenBank/DDBJ whole genome shotgun (WGS) entry which is preliminary data.</text>
</comment>
<evidence type="ECO:0000313" key="2">
    <source>
        <dbReference type="Proteomes" id="UP000252387"/>
    </source>
</evidence>
<proteinExistence type="predicted"/>
<gene>
    <name evidence="1" type="ORF">DEO45_15450</name>
</gene>
<sequence length="107" mass="12097">GNGVEPEDFAPGGKQHYQELIRERVEAMLSGWARDMLGESRGLWDFFRSQASVMKQPMKSLRDVDEAGYISFGHRDLDGERRIDDRTARRVMGLIRRGVAEGGDQGD</sequence>
<dbReference type="OrthoDB" id="713315at2"/>
<dbReference type="EMBL" id="QFWQ01000011">
    <property type="protein sequence ID" value="RCS28601.1"/>
    <property type="molecule type" value="Genomic_DNA"/>
</dbReference>
<protein>
    <submittedName>
        <fullName evidence="1">Uncharacterized protein</fullName>
    </submittedName>
</protein>
<dbReference type="RefSeq" id="WP_147269710.1">
    <property type="nucleotide sequence ID" value="NZ_QFWQ01000011.1"/>
</dbReference>
<keyword evidence="2" id="KW-1185">Reference proteome</keyword>